<evidence type="ECO:0000256" key="1">
    <source>
        <dbReference type="SAM" id="Phobius"/>
    </source>
</evidence>
<dbReference type="EMBL" id="RRCF01000001">
    <property type="protein sequence ID" value="RRJ22749.1"/>
    <property type="molecule type" value="Genomic_DNA"/>
</dbReference>
<reference evidence="2 3" key="1">
    <citation type="submission" date="2018-11" db="EMBL/GenBank/DDBJ databases">
        <title>Draft genome analysis of Rheinheimera mesophila isolated from an industrial waste site.</title>
        <authorList>
            <person name="Yu Q."/>
            <person name="Qi Y."/>
            <person name="Zhang H."/>
            <person name="Lu Y."/>
            <person name="Pu J."/>
        </authorList>
    </citation>
    <scope>NUCLEOTIDE SEQUENCE [LARGE SCALE GENOMIC DNA]</scope>
    <source>
        <strain evidence="2 3">IITR13</strain>
    </source>
</reference>
<gene>
    <name evidence="2" type="ORF">EIK76_01290</name>
</gene>
<sequence length="70" mass="7908">MKYPQICTAIGIIGILAITFIGIYPNKTTSHAEYCAEELVSRKPVNGRLVESRTCKSWVGWPIEIREVKQ</sequence>
<evidence type="ECO:0000313" key="2">
    <source>
        <dbReference type="EMBL" id="RRJ22749.1"/>
    </source>
</evidence>
<accession>A0A3P3QQF8</accession>
<proteinExistence type="predicted"/>
<keyword evidence="1" id="KW-0472">Membrane</keyword>
<keyword evidence="3" id="KW-1185">Reference proteome</keyword>
<keyword evidence="1" id="KW-1133">Transmembrane helix</keyword>
<name>A0A3P3QQF8_9GAMM</name>
<organism evidence="2 3">
    <name type="scientific">Rheinheimera mesophila</name>
    <dbReference type="NCBI Taxonomy" id="1547515"/>
    <lineage>
        <taxon>Bacteria</taxon>
        <taxon>Pseudomonadati</taxon>
        <taxon>Pseudomonadota</taxon>
        <taxon>Gammaproteobacteria</taxon>
        <taxon>Chromatiales</taxon>
        <taxon>Chromatiaceae</taxon>
        <taxon>Rheinheimera</taxon>
    </lineage>
</organism>
<evidence type="ECO:0000313" key="3">
    <source>
        <dbReference type="Proteomes" id="UP000276260"/>
    </source>
</evidence>
<feature type="transmembrane region" description="Helical" evidence="1">
    <location>
        <begin position="6"/>
        <end position="24"/>
    </location>
</feature>
<protein>
    <submittedName>
        <fullName evidence="2">Uncharacterized protein</fullName>
    </submittedName>
</protein>
<dbReference type="RefSeq" id="WP_046521539.1">
    <property type="nucleotide sequence ID" value="NZ_LAVS01000098.1"/>
</dbReference>
<dbReference type="AlphaFoldDB" id="A0A3P3QQF8"/>
<comment type="caution">
    <text evidence="2">The sequence shown here is derived from an EMBL/GenBank/DDBJ whole genome shotgun (WGS) entry which is preliminary data.</text>
</comment>
<keyword evidence="1" id="KW-0812">Transmembrane</keyword>
<dbReference type="Proteomes" id="UP000276260">
    <property type="component" value="Unassembled WGS sequence"/>
</dbReference>